<evidence type="ECO:0000256" key="9">
    <source>
        <dbReference type="SAM" id="SignalP"/>
    </source>
</evidence>
<keyword evidence="6" id="KW-0325">Glycoprotein</keyword>
<feature type="compositionally biased region" description="Polar residues" evidence="8">
    <location>
        <begin position="143"/>
        <end position="152"/>
    </location>
</feature>
<evidence type="ECO:0000256" key="3">
    <source>
        <dbReference type="ARBA" id="ARBA00022622"/>
    </source>
</evidence>
<feature type="compositionally biased region" description="Low complexity" evidence="8">
    <location>
        <begin position="120"/>
        <end position="132"/>
    </location>
</feature>
<dbReference type="EMBL" id="JAINDJ010000003">
    <property type="protein sequence ID" value="KAG9451964.1"/>
    <property type="molecule type" value="Genomic_DNA"/>
</dbReference>
<gene>
    <name evidence="11" type="ORF">H6P81_004868</name>
</gene>
<organism evidence="11 12">
    <name type="scientific">Aristolochia fimbriata</name>
    <name type="common">White veined hardy Dutchman's pipe vine</name>
    <dbReference type="NCBI Taxonomy" id="158543"/>
    <lineage>
        <taxon>Eukaryota</taxon>
        <taxon>Viridiplantae</taxon>
        <taxon>Streptophyta</taxon>
        <taxon>Embryophyta</taxon>
        <taxon>Tracheophyta</taxon>
        <taxon>Spermatophyta</taxon>
        <taxon>Magnoliopsida</taxon>
        <taxon>Magnoliidae</taxon>
        <taxon>Piperales</taxon>
        <taxon>Aristolochiaceae</taxon>
        <taxon>Aristolochia</taxon>
    </lineage>
</organism>
<keyword evidence="3" id="KW-0336">GPI-anchor</keyword>
<comment type="subcellular location">
    <subcellularLocation>
        <location evidence="1">Cell membrane</location>
        <topology evidence="1">Lipid-anchor</topology>
        <topology evidence="1">GPI-anchor</topology>
    </subcellularLocation>
</comment>
<dbReference type="InterPro" id="IPR016140">
    <property type="entry name" value="Bifunc_inhib/LTP/seed_store"/>
</dbReference>
<evidence type="ECO:0000256" key="1">
    <source>
        <dbReference type="ARBA" id="ARBA00004609"/>
    </source>
</evidence>
<dbReference type="Pfam" id="PF14368">
    <property type="entry name" value="LTP_2"/>
    <property type="match status" value="1"/>
</dbReference>
<evidence type="ECO:0000256" key="5">
    <source>
        <dbReference type="ARBA" id="ARBA00023157"/>
    </source>
</evidence>
<sequence>MALNRVMKFGLALFLLSIFCPGTMAQSSCTTALVSLSPCLSYITGNSSSPSSSCCSQLASVVGSQPQCLCSVINGGSSSLGLSINQTQALALPGSCKVQTPPVTRCNGAGAPSTSPAEDTPASPAKPTTPSVPDVPAGRGSRTVPSTPVDSSDAVTTKLISSPVFFLAFFASFVSALSAF</sequence>
<dbReference type="AlphaFoldDB" id="A0AAV7ETJ1"/>
<keyword evidence="7" id="KW-0449">Lipoprotein</keyword>
<dbReference type="Proteomes" id="UP000825729">
    <property type="component" value="Unassembled WGS sequence"/>
</dbReference>
<dbReference type="PRINTS" id="PR00382">
    <property type="entry name" value="LIPIDTRNSFER"/>
</dbReference>
<comment type="caution">
    <text evidence="11">The sequence shown here is derived from an EMBL/GenBank/DDBJ whole genome shotgun (WGS) entry which is preliminary data.</text>
</comment>
<evidence type="ECO:0000313" key="11">
    <source>
        <dbReference type="EMBL" id="KAG9451964.1"/>
    </source>
</evidence>
<name>A0AAV7ETJ1_ARIFI</name>
<dbReference type="SUPFAM" id="SSF47699">
    <property type="entry name" value="Bifunctional inhibitor/lipid-transfer protein/seed storage 2S albumin"/>
    <property type="match status" value="1"/>
</dbReference>
<feature type="domain" description="Bifunctional inhibitor/plant lipid transfer protein/seed storage helical" evidence="10">
    <location>
        <begin position="29"/>
        <end position="106"/>
    </location>
</feature>
<dbReference type="Gene3D" id="1.10.110.10">
    <property type="entry name" value="Plant lipid-transfer and hydrophobic proteins"/>
    <property type="match status" value="1"/>
</dbReference>
<keyword evidence="3" id="KW-0472">Membrane</keyword>
<dbReference type="GO" id="GO:0098552">
    <property type="term" value="C:side of membrane"/>
    <property type="evidence" value="ECO:0007669"/>
    <property type="project" value="UniProtKB-KW"/>
</dbReference>
<evidence type="ECO:0000313" key="12">
    <source>
        <dbReference type="Proteomes" id="UP000825729"/>
    </source>
</evidence>
<evidence type="ECO:0000256" key="8">
    <source>
        <dbReference type="SAM" id="MobiDB-lite"/>
    </source>
</evidence>
<feature type="chain" id="PRO_5043899670" description="Bifunctional inhibitor/plant lipid transfer protein/seed storage helical domain-containing protein" evidence="9">
    <location>
        <begin position="26"/>
        <end position="180"/>
    </location>
</feature>
<evidence type="ECO:0000259" key="10">
    <source>
        <dbReference type="SMART" id="SM00499"/>
    </source>
</evidence>
<keyword evidence="12" id="KW-1185">Reference proteome</keyword>
<accession>A0AAV7ETJ1</accession>
<dbReference type="SMART" id="SM00499">
    <property type="entry name" value="AAI"/>
    <property type="match status" value="1"/>
</dbReference>
<protein>
    <recommendedName>
        <fullName evidence="10">Bifunctional inhibitor/plant lipid transfer protein/seed storage helical domain-containing protein</fullName>
    </recommendedName>
</protein>
<feature type="region of interest" description="Disordered" evidence="8">
    <location>
        <begin position="106"/>
        <end position="152"/>
    </location>
</feature>
<reference evidence="11 12" key="1">
    <citation type="submission" date="2021-07" db="EMBL/GenBank/DDBJ databases">
        <title>The Aristolochia fimbriata genome: insights into angiosperm evolution, floral development and chemical biosynthesis.</title>
        <authorList>
            <person name="Jiao Y."/>
        </authorList>
    </citation>
    <scope>NUCLEOTIDE SEQUENCE [LARGE SCALE GENOMIC DNA]</scope>
    <source>
        <strain evidence="11">IBCAS-2021</strain>
        <tissue evidence="11">Leaf</tissue>
    </source>
</reference>
<feature type="signal peptide" evidence="9">
    <location>
        <begin position="1"/>
        <end position="25"/>
    </location>
</feature>
<keyword evidence="4 9" id="KW-0732">Signal</keyword>
<proteinExistence type="inferred from homology"/>
<comment type="similarity">
    <text evidence="2">Belongs to the plant LTP family.</text>
</comment>
<evidence type="ECO:0000256" key="2">
    <source>
        <dbReference type="ARBA" id="ARBA00009748"/>
    </source>
</evidence>
<dbReference type="InterPro" id="IPR000528">
    <property type="entry name" value="Plant_nsLTP"/>
</dbReference>
<keyword evidence="5" id="KW-1015">Disulfide bond</keyword>
<evidence type="ECO:0000256" key="4">
    <source>
        <dbReference type="ARBA" id="ARBA00022729"/>
    </source>
</evidence>
<dbReference type="PANTHER" id="PTHR33044">
    <property type="entry name" value="BIFUNCTIONAL INHIBITOR/LIPID-TRANSFER PROTEIN/SEED STORAGE 2S ALBUMIN SUPERFAMILY PROTEIN-RELATED"/>
    <property type="match status" value="1"/>
</dbReference>
<dbReference type="InterPro" id="IPR036312">
    <property type="entry name" value="Bifun_inhib/LTP/seed_sf"/>
</dbReference>
<dbReference type="InterPro" id="IPR043325">
    <property type="entry name" value="LTSS"/>
</dbReference>
<evidence type="ECO:0000256" key="7">
    <source>
        <dbReference type="ARBA" id="ARBA00023288"/>
    </source>
</evidence>
<dbReference type="GO" id="GO:0006869">
    <property type="term" value="P:lipid transport"/>
    <property type="evidence" value="ECO:0007669"/>
    <property type="project" value="InterPro"/>
</dbReference>
<dbReference type="GO" id="GO:0005886">
    <property type="term" value="C:plasma membrane"/>
    <property type="evidence" value="ECO:0007669"/>
    <property type="project" value="UniProtKB-SubCell"/>
</dbReference>
<dbReference type="CDD" id="cd00010">
    <property type="entry name" value="AAI_LTSS"/>
    <property type="match status" value="1"/>
</dbReference>
<dbReference type="FunFam" id="1.10.110.10:FF:000001">
    <property type="entry name" value="Bifunctional inhibitor/lipid-transfer protein/seed storage 2S albumin superfamily protein"/>
    <property type="match status" value="1"/>
</dbReference>
<dbReference type="GO" id="GO:0008289">
    <property type="term" value="F:lipid binding"/>
    <property type="evidence" value="ECO:0007669"/>
    <property type="project" value="InterPro"/>
</dbReference>
<evidence type="ECO:0000256" key="6">
    <source>
        <dbReference type="ARBA" id="ARBA00023180"/>
    </source>
</evidence>